<evidence type="ECO:0000313" key="2">
    <source>
        <dbReference type="Proteomes" id="UP001630127"/>
    </source>
</evidence>
<gene>
    <name evidence="1" type="ORF">ACH5RR_021327</name>
</gene>
<evidence type="ECO:0000313" key="1">
    <source>
        <dbReference type="EMBL" id="KAL3518738.1"/>
    </source>
</evidence>
<organism evidence="1 2">
    <name type="scientific">Cinchona calisaya</name>
    <dbReference type="NCBI Taxonomy" id="153742"/>
    <lineage>
        <taxon>Eukaryota</taxon>
        <taxon>Viridiplantae</taxon>
        <taxon>Streptophyta</taxon>
        <taxon>Embryophyta</taxon>
        <taxon>Tracheophyta</taxon>
        <taxon>Spermatophyta</taxon>
        <taxon>Magnoliopsida</taxon>
        <taxon>eudicotyledons</taxon>
        <taxon>Gunneridae</taxon>
        <taxon>Pentapetalae</taxon>
        <taxon>asterids</taxon>
        <taxon>lamiids</taxon>
        <taxon>Gentianales</taxon>
        <taxon>Rubiaceae</taxon>
        <taxon>Cinchonoideae</taxon>
        <taxon>Cinchoneae</taxon>
        <taxon>Cinchona</taxon>
    </lineage>
</organism>
<name>A0ABD2ZI82_9GENT</name>
<accession>A0ABD2ZI82</accession>
<proteinExistence type="predicted"/>
<protein>
    <submittedName>
        <fullName evidence="1">Uncharacterized protein</fullName>
    </submittedName>
</protein>
<keyword evidence="2" id="KW-1185">Reference proteome</keyword>
<sequence>MLLEPNDTAATLEKIESFSQIPGANTIVVALTTTVCEFAAPCSVEKEVNSPSYGSSFGEGNVIARGKVDPRASSAALVVRDNLEAIGTDVETAAAVSDPVANDATATTTENEEHKAAIKAENQHFAAVGMGKINLATALMEGLDAAAEQAAIPAMKTSEIRDISATI</sequence>
<dbReference type="Proteomes" id="UP001630127">
    <property type="component" value="Unassembled WGS sequence"/>
</dbReference>
<reference evidence="1 2" key="1">
    <citation type="submission" date="2024-11" db="EMBL/GenBank/DDBJ databases">
        <title>A near-complete genome assembly of Cinchona calisaya.</title>
        <authorList>
            <person name="Lian D.C."/>
            <person name="Zhao X.W."/>
            <person name="Wei L."/>
        </authorList>
    </citation>
    <scope>NUCLEOTIDE SEQUENCE [LARGE SCALE GENOMIC DNA]</scope>
    <source>
        <tissue evidence="1">Nenye</tissue>
    </source>
</reference>
<comment type="caution">
    <text evidence="1">The sequence shown here is derived from an EMBL/GenBank/DDBJ whole genome shotgun (WGS) entry which is preliminary data.</text>
</comment>
<dbReference type="EMBL" id="JBJUIK010000009">
    <property type="protein sequence ID" value="KAL3518738.1"/>
    <property type="molecule type" value="Genomic_DNA"/>
</dbReference>
<dbReference type="AlphaFoldDB" id="A0ABD2ZI82"/>